<evidence type="ECO:0000256" key="10">
    <source>
        <dbReference type="ARBA" id="ARBA00023163"/>
    </source>
</evidence>
<evidence type="ECO:0000256" key="4">
    <source>
        <dbReference type="ARBA" id="ARBA00022723"/>
    </source>
</evidence>
<dbReference type="PROSITE" id="PS50157">
    <property type="entry name" value="ZINC_FINGER_C2H2_2"/>
    <property type="match status" value="5"/>
</dbReference>
<dbReference type="PANTHER" id="PTHR24384">
    <property type="entry name" value="FINGER PUTATIVE TRANSCRIPTION FACTOR FAMILY-RELATED"/>
    <property type="match status" value="1"/>
</dbReference>
<evidence type="ECO:0000256" key="6">
    <source>
        <dbReference type="ARBA" id="ARBA00022771"/>
    </source>
</evidence>
<dbReference type="Gene3D" id="6.10.140.140">
    <property type="match status" value="1"/>
</dbReference>
<evidence type="ECO:0000256" key="2">
    <source>
        <dbReference type="ARBA" id="ARBA00004123"/>
    </source>
</evidence>
<dbReference type="InterPro" id="IPR013087">
    <property type="entry name" value="Znf_C2H2_type"/>
</dbReference>
<dbReference type="Gene3D" id="3.30.160.60">
    <property type="entry name" value="Classic Zinc Finger"/>
    <property type="match status" value="5"/>
</dbReference>
<dbReference type="InterPro" id="IPR036236">
    <property type="entry name" value="Znf_C2H2_sf"/>
</dbReference>
<evidence type="ECO:0000256" key="8">
    <source>
        <dbReference type="ARBA" id="ARBA00023015"/>
    </source>
</evidence>
<dbReference type="KEGG" id="csyr:103264267"/>
<feature type="domain" description="C2H2-type" evidence="13">
    <location>
        <begin position="277"/>
        <end position="299"/>
    </location>
</feature>
<keyword evidence="10" id="KW-0804">Transcription</keyword>
<dbReference type="GO" id="GO:0008270">
    <property type="term" value="F:zinc ion binding"/>
    <property type="evidence" value="ECO:0007669"/>
    <property type="project" value="UniProtKB-KW"/>
</dbReference>
<gene>
    <name evidence="16 17" type="primary">LOC103264267</name>
</gene>
<dbReference type="Pfam" id="PF00096">
    <property type="entry name" value="zf-C2H2"/>
    <property type="match status" value="3"/>
</dbReference>
<evidence type="ECO:0000256" key="9">
    <source>
        <dbReference type="ARBA" id="ARBA00023125"/>
    </source>
</evidence>
<dbReference type="SMART" id="SM00349">
    <property type="entry name" value="KRAB"/>
    <property type="match status" value="1"/>
</dbReference>
<evidence type="ECO:0000259" key="13">
    <source>
        <dbReference type="PROSITE" id="PS50157"/>
    </source>
</evidence>
<keyword evidence="5" id="KW-0677">Repeat</keyword>
<comment type="similarity">
    <text evidence="3">Belongs to the krueppel C2H2-type zinc-finger protein family.</text>
</comment>
<feature type="domain" description="KRAB" evidence="14">
    <location>
        <begin position="7"/>
        <end position="78"/>
    </location>
</feature>
<protein>
    <submittedName>
        <fullName evidence="16 17">Zinc finger protein 705A-like isoform X1</fullName>
    </submittedName>
</protein>
<dbReference type="RefSeq" id="XP_008060102.1">
    <property type="nucleotide sequence ID" value="XM_008061911.1"/>
</dbReference>
<keyword evidence="15" id="KW-1185">Reference proteome</keyword>
<evidence type="ECO:0000313" key="16">
    <source>
        <dbReference type="RefSeq" id="XP_008060102.1"/>
    </source>
</evidence>
<dbReference type="SMART" id="SM00355">
    <property type="entry name" value="ZnF_C2H2"/>
    <property type="match status" value="5"/>
</dbReference>
<feature type="domain" description="C2H2-type" evidence="13">
    <location>
        <begin position="221"/>
        <end position="248"/>
    </location>
</feature>
<proteinExistence type="inferred from homology"/>
<dbReference type="CDD" id="cd07765">
    <property type="entry name" value="KRAB_A-box"/>
    <property type="match status" value="1"/>
</dbReference>
<dbReference type="RefSeq" id="XP_008060103.1">
    <property type="nucleotide sequence ID" value="XM_008061912.1"/>
</dbReference>
<keyword evidence="4" id="KW-0479">Metal-binding</keyword>
<evidence type="ECO:0000256" key="1">
    <source>
        <dbReference type="ARBA" id="ARBA00003767"/>
    </source>
</evidence>
<sequence>MPPLKPVTFEDIAINFTQEEWALLDTSGRTLYKDVMLENINHLISVGYQLQKSDVIFHLKQGEMLWMVEGIEFPQGQSPGRKSAHKEQEMITTQHITMKDTATIKSVKSYTQDLFKWKDSKYFNHSTVLTQHFLTHSVKKTFVSKQYGKLLSDCSHRNHSRGKLYECYLCRKAFSNCSNLRQHEMIHTGERPYECHLCGKAFIQNSDLKKHNRTHTGEKPYECHFCEKTFSQSSNLRQHERIHTGEKPYECHLCGKAFSQSSNLRQHKSIHTGEKPYECHLCGKAFIKSSALRRHERTH</sequence>
<evidence type="ECO:0000256" key="7">
    <source>
        <dbReference type="ARBA" id="ARBA00022833"/>
    </source>
</evidence>
<dbReference type="SUPFAM" id="SSF57667">
    <property type="entry name" value="beta-beta-alpha zinc fingers"/>
    <property type="match status" value="3"/>
</dbReference>
<keyword evidence="7" id="KW-0862">Zinc</keyword>
<name>A0A1U7TUK3_CARSF</name>
<dbReference type="Pfam" id="PF13465">
    <property type="entry name" value="zf-H2C2_2"/>
    <property type="match status" value="1"/>
</dbReference>
<dbReference type="FunFam" id="3.30.160.60:FF:001157">
    <property type="entry name" value="Zinc finger protein 793"/>
    <property type="match status" value="1"/>
</dbReference>
<dbReference type="GO" id="GO:0000981">
    <property type="term" value="F:DNA-binding transcription factor activity, RNA polymerase II-specific"/>
    <property type="evidence" value="ECO:0007669"/>
    <property type="project" value="TreeGrafter"/>
</dbReference>
<dbReference type="InterPro" id="IPR036051">
    <property type="entry name" value="KRAB_dom_sf"/>
</dbReference>
<dbReference type="AlphaFoldDB" id="A0A1U7TUK3"/>
<dbReference type="PANTHER" id="PTHR24384:SF246">
    <property type="entry name" value="GENE, 19965-RELATED"/>
    <property type="match status" value="1"/>
</dbReference>
<dbReference type="InterPro" id="IPR001909">
    <property type="entry name" value="KRAB"/>
</dbReference>
<dbReference type="PROSITE" id="PS50805">
    <property type="entry name" value="KRAB"/>
    <property type="match status" value="1"/>
</dbReference>
<feature type="domain" description="C2H2-type" evidence="13">
    <location>
        <begin position="193"/>
        <end position="220"/>
    </location>
</feature>
<evidence type="ECO:0000256" key="5">
    <source>
        <dbReference type="ARBA" id="ARBA00022737"/>
    </source>
</evidence>
<dbReference type="STRING" id="1868482.ENSTSYP00000004448"/>
<dbReference type="SUPFAM" id="SSF109640">
    <property type="entry name" value="KRAB domain (Kruppel-associated box)"/>
    <property type="match status" value="1"/>
</dbReference>
<dbReference type="GO" id="GO:0005634">
    <property type="term" value="C:nucleus"/>
    <property type="evidence" value="ECO:0007669"/>
    <property type="project" value="UniProtKB-SubCell"/>
</dbReference>
<keyword evidence="8" id="KW-0805">Transcription regulation</keyword>
<dbReference type="GO" id="GO:0000978">
    <property type="term" value="F:RNA polymerase II cis-regulatory region sequence-specific DNA binding"/>
    <property type="evidence" value="ECO:0007669"/>
    <property type="project" value="TreeGrafter"/>
</dbReference>
<keyword evidence="9" id="KW-0238">DNA-binding</keyword>
<keyword evidence="11" id="KW-0539">Nucleus</keyword>
<evidence type="ECO:0000259" key="14">
    <source>
        <dbReference type="PROSITE" id="PS50805"/>
    </source>
</evidence>
<comment type="function">
    <text evidence="1">May be involved in transcriptional regulation.</text>
</comment>
<feature type="domain" description="C2H2-type" evidence="13">
    <location>
        <begin position="165"/>
        <end position="192"/>
    </location>
</feature>
<dbReference type="Proteomes" id="UP000189704">
    <property type="component" value="Unplaced"/>
</dbReference>
<accession>A0A1U7TUK3</accession>
<evidence type="ECO:0000256" key="11">
    <source>
        <dbReference type="ARBA" id="ARBA00023242"/>
    </source>
</evidence>
<evidence type="ECO:0000256" key="3">
    <source>
        <dbReference type="ARBA" id="ARBA00006991"/>
    </source>
</evidence>
<evidence type="ECO:0000313" key="15">
    <source>
        <dbReference type="Proteomes" id="UP000189704"/>
    </source>
</evidence>
<organism evidence="15 17">
    <name type="scientific">Carlito syrichta</name>
    <name type="common">Philippine tarsier</name>
    <name type="synonym">Tarsius syrichta</name>
    <dbReference type="NCBI Taxonomy" id="1868482"/>
    <lineage>
        <taxon>Eukaryota</taxon>
        <taxon>Metazoa</taxon>
        <taxon>Chordata</taxon>
        <taxon>Craniata</taxon>
        <taxon>Vertebrata</taxon>
        <taxon>Euteleostomi</taxon>
        <taxon>Mammalia</taxon>
        <taxon>Eutheria</taxon>
        <taxon>Euarchontoglires</taxon>
        <taxon>Primates</taxon>
        <taxon>Haplorrhini</taxon>
        <taxon>Tarsiiformes</taxon>
        <taxon>Tarsiidae</taxon>
        <taxon>Carlito</taxon>
    </lineage>
</organism>
<feature type="domain" description="C2H2-type" evidence="13">
    <location>
        <begin position="249"/>
        <end position="276"/>
    </location>
</feature>
<dbReference type="InterPro" id="IPR050752">
    <property type="entry name" value="C2H2-ZF_domain"/>
</dbReference>
<evidence type="ECO:0000256" key="12">
    <source>
        <dbReference type="PROSITE-ProRule" id="PRU00042"/>
    </source>
</evidence>
<dbReference type="FunFam" id="3.30.160.60:FF:000787">
    <property type="entry name" value="Zinc finger protein 784"/>
    <property type="match status" value="1"/>
</dbReference>
<dbReference type="OrthoDB" id="9520929at2759"/>
<comment type="subcellular location">
    <subcellularLocation>
        <location evidence="2">Nucleus</location>
    </subcellularLocation>
</comment>
<dbReference type="PROSITE" id="PS00028">
    <property type="entry name" value="ZINC_FINGER_C2H2_1"/>
    <property type="match status" value="5"/>
</dbReference>
<dbReference type="FunFam" id="3.30.160.60:FF:000830">
    <property type="entry name" value="zinc finger protein 596 isoform X1"/>
    <property type="match status" value="1"/>
</dbReference>
<keyword evidence="6 12" id="KW-0863">Zinc-finger</keyword>
<dbReference type="FunFam" id="3.30.160.60:FF:002254">
    <property type="entry name" value="Zinc finger protein 540"/>
    <property type="match status" value="1"/>
</dbReference>
<dbReference type="FunFam" id="3.30.160.60:FF:002250">
    <property type="entry name" value="zinc finger protein 596 isoform X1"/>
    <property type="match status" value="1"/>
</dbReference>
<dbReference type="GeneID" id="103264267"/>
<reference evidence="16 17" key="1">
    <citation type="submission" date="2025-04" db="UniProtKB">
        <authorList>
            <consortium name="RefSeq"/>
        </authorList>
    </citation>
    <scope>IDENTIFICATION</scope>
</reference>
<evidence type="ECO:0000313" key="17">
    <source>
        <dbReference type="RefSeq" id="XP_008060103.1"/>
    </source>
</evidence>
<dbReference type="Pfam" id="PF01352">
    <property type="entry name" value="KRAB"/>
    <property type="match status" value="1"/>
</dbReference>